<dbReference type="InterPro" id="IPR000209">
    <property type="entry name" value="Peptidase_S8/S53_dom"/>
</dbReference>
<keyword evidence="8" id="KW-1185">Reference proteome</keyword>
<dbReference type="PANTHER" id="PTHR43806">
    <property type="entry name" value="PEPTIDASE S8"/>
    <property type="match status" value="1"/>
</dbReference>
<sequence>MRNTLLFGLGVFVLAGCGTQEQKSAPLSALSAPRTYIVSSAKALPGDFGGFVAAQGDTLRAFKPEAGFASVTTSNPKAYKRFADVVVEDVRLERNLPKVAPVAAPSLDVGNPPNSGDDDTRFNLQWGHDAVNAPEAWNAGVRGKGVVVAVLDGGFSLNHPDIAPNVAGWADMTGEGIAYGPNPDDPTGIFSHGMHVAGTIAAADNGLGIIGVAPEAKLLLVKVLFNVGSGSFEDVLEGIYYAADYGVDVINMSLGADIPQGSGKGSNEIAELRKAMNRAIGYAYQKGAAVIVAAGNDGRDLDKDRSTTVFPAQMPHAISISATAPVGWAKAPATTFLDNLASYSNYGQSGVDFSAPGGDSSYPGNENCTLAGLTRPCWIFDLVFSTGAVVGPSAFYYWSAGTSMAAPHAAGVAALIISEKGGELHPAQVKAELAARAADLGKPGNDPVYGAGAIRSGY</sequence>
<dbReference type="InterPro" id="IPR015500">
    <property type="entry name" value="Peptidase_S8_subtilisin-rel"/>
</dbReference>
<dbReference type="PRINTS" id="PR00723">
    <property type="entry name" value="SUBTILISIN"/>
</dbReference>
<dbReference type="AlphaFoldDB" id="A0A399EHP7"/>
<dbReference type="PROSITE" id="PS00137">
    <property type="entry name" value="SUBTILASE_HIS"/>
    <property type="match status" value="1"/>
</dbReference>
<evidence type="ECO:0000313" key="7">
    <source>
        <dbReference type="EMBL" id="RIH82750.1"/>
    </source>
</evidence>
<keyword evidence="3 5" id="KW-0378">Hydrolase</keyword>
<dbReference type="Proteomes" id="UP000265715">
    <property type="component" value="Unassembled WGS sequence"/>
</dbReference>
<comment type="caution">
    <text evidence="7">The sequence shown here is derived from an EMBL/GenBank/DDBJ whole genome shotgun (WGS) entry which is preliminary data.</text>
</comment>
<gene>
    <name evidence="7" type="primary">isp</name>
    <name evidence="7" type="ORF">Mterra_02543</name>
</gene>
<dbReference type="EMBL" id="QXDL01000110">
    <property type="protein sequence ID" value="RIH82750.1"/>
    <property type="molecule type" value="Genomic_DNA"/>
</dbReference>
<keyword evidence="4 5" id="KW-0720">Serine protease</keyword>
<feature type="active site" description="Charge relay system" evidence="5">
    <location>
        <position position="152"/>
    </location>
</feature>
<dbReference type="InterPro" id="IPR036852">
    <property type="entry name" value="Peptidase_S8/S53_dom_sf"/>
</dbReference>
<protein>
    <submittedName>
        <fullName evidence="7">Major intracellular serine protease</fullName>
        <ecNumber evidence="7">3.4.21.-</ecNumber>
    </submittedName>
</protein>
<dbReference type="PROSITE" id="PS51892">
    <property type="entry name" value="SUBTILASE"/>
    <property type="match status" value="1"/>
</dbReference>
<dbReference type="InterPro" id="IPR023828">
    <property type="entry name" value="Peptidase_S8_Ser-AS"/>
</dbReference>
<name>A0A399EHP7_9DEIN</name>
<evidence type="ECO:0000256" key="4">
    <source>
        <dbReference type="ARBA" id="ARBA00022825"/>
    </source>
</evidence>
<evidence type="ECO:0000256" key="5">
    <source>
        <dbReference type="PROSITE-ProRule" id="PRU01240"/>
    </source>
</evidence>
<evidence type="ECO:0000256" key="1">
    <source>
        <dbReference type="ARBA" id="ARBA00011073"/>
    </source>
</evidence>
<keyword evidence="2 5" id="KW-0645">Protease</keyword>
<proteinExistence type="inferred from homology"/>
<dbReference type="Gene3D" id="3.40.50.200">
    <property type="entry name" value="Peptidase S8/S53 domain"/>
    <property type="match status" value="1"/>
</dbReference>
<evidence type="ECO:0000256" key="2">
    <source>
        <dbReference type="ARBA" id="ARBA00022670"/>
    </source>
</evidence>
<dbReference type="RefSeq" id="WP_119315561.1">
    <property type="nucleotide sequence ID" value="NZ_QXDL01000110.1"/>
</dbReference>
<evidence type="ECO:0000313" key="8">
    <source>
        <dbReference type="Proteomes" id="UP000265715"/>
    </source>
</evidence>
<dbReference type="InterPro" id="IPR022398">
    <property type="entry name" value="Peptidase_S8_His-AS"/>
</dbReference>
<accession>A0A399EHP7</accession>
<dbReference type="PANTHER" id="PTHR43806:SF11">
    <property type="entry name" value="CEREVISIN-RELATED"/>
    <property type="match status" value="1"/>
</dbReference>
<dbReference type="PROSITE" id="PS51257">
    <property type="entry name" value="PROKAR_LIPOPROTEIN"/>
    <property type="match status" value="1"/>
</dbReference>
<dbReference type="PROSITE" id="PS00138">
    <property type="entry name" value="SUBTILASE_SER"/>
    <property type="match status" value="1"/>
</dbReference>
<dbReference type="GO" id="GO:0006508">
    <property type="term" value="P:proteolysis"/>
    <property type="evidence" value="ECO:0007669"/>
    <property type="project" value="UniProtKB-KW"/>
</dbReference>
<dbReference type="EC" id="3.4.21.-" evidence="7"/>
<feature type="domain" description="Peptidase S8/S53" evidence="6">
    <location>
        <begin position="143"/>
        <end position="452"/>
    </location>
</feature>
<dbReference type="GO" id="GO:0004252">
    <property type="term" value="F:serine-type endopeptidase activity"/>
    <property type="evidence" value="ECO:0007669"/>
    <property type="project" value="UniProtKB-UniRule"/>
</dbReference>
<reference evidence="7 8" key="1">
    <citation type="submission" date="2018-08" db="EMBL/GenBank/DDBJ databases">
        <title>Meiothermus terrae DSM 26712 genome sequencing project.</title>
        <authorList>
            <person name="Da Costa M.S."/>
            <person name="Albuquerque L."/>
            <person name="Raposo P."/>
            <person name="Froufe H.J.C."/>
            <person name="Barroso C.S."/>
            <person name="Egas C."/>
        </authorList>
    </citation>
    <scope>NUCLEOTIDE SEQUENCE [LARGE SCALE GENOMIC DNA]</scope>
    <source>
        <strain evidence="7 8">DSM 26712</strain>
    </source>
</reference>
<dbReference type="OrthoDB" id="9798386at2"/>
<organism evidence="7 8">
    <name type="scientific">Calidithermus terrae</name>
    <dbReference type="NCBI Taxonomy" id="1408545"/>
    <lineage>
        <taxon>Bacteria</taxon>
        <taxon>Thermotogati</taxon>
        <taxon>Deinococcota</taxon>
        <taxon>Deinococci</taxon>
        <taxon>Thermales</taxon>
        <taxon>Thermaceae</taxon>
        <taxon>Calidithermus</taxon>
    </lineage>
</organism>
<evidence type="ECO:0000256" key="3">
    <source>
        <dbReference type="ARBA" id="ARBA00022801"/>
    </source>
</evidence>
<feature type="active site" description="Charge relay system" evidence="5">
    <location>
        <position position="192"/>
    </location>
</feature>
<dbReference type="SUPFAM" id="SSF52743">
    <property type="entry name" value="Subtilisin-like"/>
    <property type="match status" value="1"/>
</dbReference>
<evidence type="ECO:0000259" key="6">
    <source>
        <dbReference type="Pfam" id="PF00082"/>
    </source>
</evidence>
<feature type="active site" description="Charge relay system" evidence="5">
    <location>
        <position position="403"/>
    </location>
</feature>
<dbReference type="InterPro" id="IPR050131">
    <property type="entry name" value="Peptidase_S8_subtilisin-like"/>
</dbReference>
<comment type="similarity">
    <text evidence="1 5">Belongs to the peptidase S8 family.</text>
</comment>
<dbReference type="Pfam" id="PF00082">
    <property type="entry name" value="Peptidase_S8"/>
    <property type="match status" value="1"/>
</dbReference>